<feature type="transmembrane region" description="Helical" evidence="1">
    <location>
        <begin position="70"/>
        <end position="91"/>
    </location>
</feature>
<dbReference type="OrthoDB" id="5588650at2"/>
<dbReference type="AlphaFoldDB" id="A0A0L0MAQ9"/>
<dbReference type="PANTHER" id="PTHR39594:SF1">
    <property type="entry name" value="PROTEIN YCHQ"/>
    <property type="match status" value="1"/>
</dbReference>
<comment type="caution">
    <text evidence="2">The sequence shown here is derived from an EMBL/GenBank/DDBJ whole genome shotgun (WGS) entry which is preliminary data.</text>
</comment>
<feature type="transmembrane region" description="Helical" evidence="1">
    <location>
        <begin position="6"/>
        <end position="32"/>
    </location>
</feature>
<feature type="transmembrane region" description="Helical" evidence="1">
    <location>
        <begin position="98"/>
        <end position="118"/>
    </location>
</feature>
<sequence length="134" mass="14365">MGDTFLTLRAIHMTCAGLSILGFIVRWIWMLTNSRLLNARMTKIVPHIVDTLLLLSAIALVTIIGFGANAAWLSAKIVGLIVYIVLGTFALKRGRTKGARAVCGVLAIVVFAFIASVARTHDPAGFLHAMHAAP</sequence>
<organism evidence="2 3">
    <name type="scientific">Candidatus Burkholderia verschuerenii</name>
    <dbReference type="NCBI Taxonomy" id="242163"/>
    <lineage>
        <taxon>Bacteria</taxon>
        <taxon>Pseudomonadati</taxon>
        <taxon>Pseudomonadota</taxon>
        <taxon>Betaproteobacteria</taxon>
        <taxon>Burkholderiales</taxon>
        <taxon>Burkholderiaceae</taxon>
        <taxon>Burkholderia</taxon>
    </lineage>
</organism>
<dbReference type="Proteomes" id="UP000036959">
    <property type="component" value="Unassembled WGS sequence"/>
</dbReference>
<keyword evidence="1" id="KW-0812">Transmembrane</keyword>
<evidence type="ECO:0000256" key="1">
    <source>
        <dbReference type="SAM" id="Phobius"/>
    </source>
</evidence>
<dbReference type="PATRIC" id="fig|242163.4.peg.1256"/>
<dbReference type="Pfam" id="PF04247">
    <property type="entry name" value="SirB"/>
    <property type="match status" value="1"/>
</dbReference>
<accession>A0A0L0MAQ9</accession>
<dbReference type="GO" id="GO:0005886">
    <property type="term" value="C:plasma membrane"/>
    <property type="evidence" value="ECO:0007669"/>
    <property type="project" value="TreeGrafter"/>
</dbReference>
<dbReference type="EMBL" id="LFJJ01000136">
    <property type="protein sequence ID" value="KND59365.1"/>
    <property type="molecule type" value="Genomic_DNA"/>
</dbReference>
<dbReference type="RefSeq" id="WP_050454799.1">
    <property type="nucleotide sequence ID" value="NZ_LFJJ01000136.1"/>
</dbReference>
<feature type="transmembrane region" description="Helical" evidence="1">
    <location>
        <begin position="44"/>
        <end position="64"/>
    </location>
</feature>
<keyword evidence="1" id="KW-0472">Membrane</keyword>
<keyword evidence="1" id="KW-1133">Transmembrane helix</keyword>
<dbReference type="PIRSF" id="PIRSF005610">
    <property type="entry name" value="SirB"/>
    <property type="match status" value="1"/>
</dbReference>
<gene>
    <name evidence="2" type="ORF">BVER_00633c</name>
</gene>
<evidence type="ECO:0000313" key="2">
    <source>
        <dbReference type="EMBL" id="KND59365.1"/>
    </source>
</evidence>
<keyword evidence="3" id="KW-1185">Reference proteome</keyword>
<dbReference type="InterPro" id="IPR007360">
    <property type="entry name" value="SirB"/>
</dbReference>
<proteinExistence type="predicted"/>
<name>A0A0L0MAQ9_9BURK</name>
<protein>
    <submittedName>
        <fullName evidence="2">Protein SirB2</fullName>
    </submittedName>
</protein>
<reference evidence="3" key="1">
    <citation type="submission" date="2015-06" db="EMBL/GenBank/DDBJ databases">
        <title>Comparative genomics of Burkholderia leaf nodule symbionts.</title>
        <authorList>
            <person name="Carlier A."/>
            <person name="Eberl L."/>
            <person name="Pinto-Carbo M."/>
        </authorList>
    </citation>
    <scope>NUCLEOTIDE SEQUENCE [LARGE SCALE GENOMIC DNA]</scope>
    <source>
        <strain evidence="3">UZHbot4</strain>
    </source>
</reference>
<dbReference type="PANTHER" id="PTHR39594">
    <property type="entry name" value="PROTEIN YCHQ"/>
    <property type="match status" value="1"/>
</dbReference>
<evidence type="ECO:0000313" key="3">
    <source>
        <dbReference type="Proteomes" id="UP000036959"/>
    </source>
</evidence>